<dbReference type="AlphaFoldDB" id="A0A0B6A615"/>
<dbReference type="Pfam" id="PF00005">
    <property type="entry name" value="ABC_tran"/>
    <property type="match status" value="1"/>
</dbReference>
<sequence>MIELKAIKKEFEEMEALRDVTLSIKKGSIYGLLGSNGAGKTTLLKIIAGIYKQDHGKIAIDGEEVFENVGLKERLIFMPDSLYFFPQTTIKQLASFYRSVYPTWNEERFQKLKEAFPIQLHKKVHRMSKGMQRQVGFWLAMSAMPDVLILDEPLDGLDAVMRQKIKNLLVQDVAEREMTILISSHNLREVEDLCDHVGILHHGQLLIEKELDDLKSDVHKIQVAFEGDVPLALYDTLDILYQEKRGSVLLCIVRGKENHLVNKVRSYKPLIFDILPLTLEEIFIYEMGDVGYAIENIIV</sequence>
<dbReference type="InterPro" id="IPR003593">
    <property type="entry name" value="AAA+_ATPase"/>
</dbReference>
<reference evidence="4 5" key="1">
    <citation type="journal article" date="2015" name="Genome Announc.">
        <title>Complete genome sequences for 35 biothreat assay-relevant bacillus species.</title>
        <authorList>
            <person name="Johnson S.L."/>
            <person name="Daligault H.E."/>
            <person name="Davenport K.W."/>
            <person name="Jaissle J."/>
            <person name="Frey K.G."/>
            <person name="Ladner J.T."/>
            <person name="Broomall S.M."/>
            <person name="Bishop-Lilly K.A."/>
            <person name="Bruce D.C."/>
            <person name="Gibbons H.S."/>
            <person name="Coyne S.R."/>
            <person name="Lo C.C."/>
            <person name="Meincke L."/>
            <person name="Munk A.C."/>
            <person name="Koroleva G.I."/>
            <person name="Rosenzweig C.N."/>
            <person name="Palacios G.F."/>
            <person name="Redden C.L."/>
            <person name="Minogue T.D."/>
            <person name="Chain P.S."/>
        </authorList>
    </citation>
    <scope>NUCLEOTIDE SEQUENCE [LARGE SCALE GENOMIC DNA]</scope>
    <source>
        <strain evidence="5">ATCC 14581 / DSM 32 / JCM 2506 / NBRC 15308 / NCIMB 9376 / NCTC 10342 / NRRL B-14308 / VKM B-512</strain>
    </source>
</reference>
<dbReference type="KEGG" id="bmeg:BG04_4641"/>
<dbReference type="PANTHER" id="PTHR42939">
    <property type="entry name" value="ABC TRANSPORTER ATP-BINDING PROTEIN ALBC-RELATED"/>
    <property type="match status" value="1"/>
</dbReference>
<evidence type="ECO:0000256" key="2">
    <source>
        <dbReference type="ARBA" id="ARBA00022741"/>
    </source>
</evidence>
<evidence type="ECO:0000313" key="5">
    <source>
        <dbReference type="Proteomes" id="UP000031829"/>
    </source>
</evidence>
<evidence type="ECO:0000256" key="1">
    <source>
        <dbReference type="ARBA" id="ARBA00022448"/>
    </source>
</evidence>
<name>A0A0B6A615_PRIM2</name>
<dbReference type="CDD" id="cd03230">
    <property type="entry name" value="ABC_DR_subfamily_A"/>
    <property type="match status" value="1"/>
</dbReference>
<dbReference type="PANTHER" id="PTHR42939:SF1">
    <property type="entry name" value="ABC TRANSPORTER ATP-BINDING PROTEIN ALBC-RELATED"/>
    <property type="match status" value="1"/>
</dbReference>
<evidence type="ECO:0000313" key="4">
    <source>
        <dbReference type="EMBL" id="AJI20385.1"/>
    </source>
</evidence>
<dbReference type="PROSITE" id="PS50893">
    <property type="entry name" value="ABC_TRANSPORTER_2"/>
    <property type="match status" value="1"/>
</dbReference>
<organism evidence="4 5">
    <name type="scientific">Priestia megaterium (strain ATCC 14581 / DSM 32 / CCUG 1817 / JCM 2506 / NBRC 15308 / NCIMB 9376 / NCTC 10342 / NRRL B-14308 / VKM B-512 / Ford 19)</name>
    <name type="common">Bacillus megaterium</name>
    <dbReference type="NCBI Taxonomy" id="1348623"/>
    <lineage>
        <taxon>Bacteria</taxon>
        <taxon>Bacillati</taxon>
        <taxon>Bacillota</taxon>
        <taxon>Bacilli</taxon>
        <taxon>Bacillales</taxon>
        <taxon>Bacillaceae</taxon>
        <taxon>Priestia</taxon>
    </lineage>
</organism>
<dbReference type="Proteomes" id="UP000031829">
    <property type="component" value="Chromosome"/>
</dbReference>
<dbReference type="GO" id="GO:0005524">
    <property type="term" value="F:ATP binding"/>
    <property type="evidence" value="ECO:0007669"/>
    <property type="project" value="UniProtKB-KW"/>
</dbReference>
<dbReference type="GO" id="GO:0016887">
    <property type="term" value="F:ATP hydrolysis activity"/>
    <property type="evidence" value="ECO:0007669"/>
    <property type="project" value="InterPro"/>
</dbReference>
<evidence type="ECO:0000256" key="3">
    <source>
        <dbReference type="ARBA" id="ARBA00022840"/>
    </source>
</evidence>
<dbReference type="HOGENOM" id="CLU_000604_1_2_9"/>
<protein>
    <submittedName>
        <fullName evidence="4">ABC transporter family protein</fullName>
    </submittedName>
</protein>
<accession>A0A0B6A615</accession>
<gene>
    <name evidence="4" type="ORF">BG04_4641</name>
</gene>
<dbReference type="RefSeq" id="WP_025752330.1">
    <property type="nucleotide sequence ID" value="NZ_BCVB01000004.1"/>
</dbReference>
<keyword evidence="1" id="KW-0813">Transport</keyword>
<dbReference type="InterPro" id="IPR027417">
    <property type="entry name" value="P-loop_NTPase"/>
</dbReference>
<dbReference type="EMBL" id="CP009920">
    <property type="protein sequence ID" value="AJI20385.1"/>
    <property type="molecule type" value="Genomic_DNA"/>
</dbReference>
<dbReference type="InterPro" id="IPR051782">
    <property type="entry name" value="ABC_Transporter_VariousFunc"/>
</dbReference>
<dbReference type="InterPro" id="IPR003439">
    <property type="entry name" value="ABC_transporter-like_ATP-bd"/>
</dbReference>
<keyword evidence="3" id="KW-0067">ATP-binding</keyword>
<dbReference type="GeneID" id="93642636"/>
<dbReference type="SMART" id="SM00382">
    <property type="entry name" value="AAA"/>
    <property type="match status" value="1"/>
</dbReference>
<dbReference type="Gene3D" id="3.40.50.300">
    <property type="entry name" value="P-loop containing nucleotide triphosphate hydrolases"/>
    <property type="match status" value="1"/>
</dbReference>
<dbReference type="SUPFAM" id="SSF52540">
    <property type="entry name" value="P-loop containing nucleoside triphosphate hydrolases"/>
    <property type="match status" value="1"/>
</dbReference>
<keyword evidence="2" id="KW-0547">Nucleotide-binding</keyword>
<proteinExistence type="predicted"/>